<protein>
    <submittedName>
        <fullName evidence="2">Non-ribosomal peptide synthetase</fullName>
    </submittedName>
</protein>
<evidence type="ECO:0000313" key="3">
    <source>
        <dbReference type="Proteomes" id="UP000472335"/>
    </source>
</evidence>
<dbReference type="Gene3D" id="3.30.559.10">
    <property type="entry name" value="Chloramphenicol acetyltransferase-like domain"/>
    <property type="match status" value="1"/>
</dbReference>
<dbReference type="GO" id="GO:0005737">
    <property type="term" value="C:cytoplasm"/>
    <property type="evidence" value="ECO:0007669"/>
    <property type="project" value="TreeGrafter"/>
</dbReference>
<dbReference type="GO" id="GO:0003824">
    <property type="term" value="F:catalytic activity"/>
    <property type="evidence" value="ECO:0007669"/>
    <property type="project" value="InterPro"/>
</dbReference>
<dbReference type="GO" id="GO:0043041">
    <property type="term" value="P:amino acid activation for nonribosomal peptide biosynthetic process"/>
    <property type="evidence" value="ECO:0007669"/>
    <property type="project" value="TreeGrafter"/>
</dbReference>
<keyword evidence="3" id="KW-1185">Reference proteome</keyword>
<dbReference type="PANTHER" id="PTHR45527:SF1">
    <property type="entry name" value="FATTY ACID SYNTHASE"/>
    <property type="match status" value="1"/>
</dbReference>
<reference evidence="2 3" key="1">
    <citation type="submission" date="2020-02" db="EMBL/GenBank/DDBJ databases">
        <title>Whole-genome analyses of novel actinobacteria.</title>
        <authorList>
            <person name="Sahin N."/>
            <person name="Gencbay T."/>
        </authorList>
    </citation>
    <scope>NUCLEOTIDE SEQUENCE [LARGE SCALE GENOMIC DNA]</scope>
    <source>
        <strain evidence="2 3">HC44</strain>
    </source>
</reference>
<dbReference type="GO" id="GO:0031177">
    <property type="term" value="F:phosphopantetheine binding"/>
    <property type="evidence" value="ECO:0007669"/>
    <property type="project" value="TreeGrafter"/>
</dbReference>
<dbReference type="GO" id="GO:0008610">
    <property type="term" value="P:lipid biosynthetic process"/>
    <property type="evidence" value="ECO:0007669"/>
    <property type="project" value="UniProtKB-ARBA"/>
</dbReference>
<dbReference type="SUPFAM" id="SSF52777">
    <property type="entry name" value="CoA-dependent acyltransferases"/>
    <property type="match status" value="1"/>
</dbReference>
<dbReference type="InterPro" id="IPR023213">
    <property type="entry name" value="CAT-like_dom_sf"/>
</dbReference>
<dbReference type="Pfam" id="PF00668">
    <property type="entry name" value="Condensation"/>
    <property type="match status" value="1"/>
</dbReference>
<feature type="domain" description="Condensation" evidence="1">
    <location>
        <begin position="7"/>
        <end position="164"/>
    </location>
</feature>
<comment type="caution">
    <text evidence="2">The sequence shown here is derived from an EMBL/GenBank/DDBJ whole genome shotgun (WGS) entry which is preliminary data.</text>
</comment>
<gene>
    <name evidence="2" type="ORF">G5C60_50440</name>
</gene>
<dbReference type="AlphaFoldDB" id="A0A6G4VP77"/>
<feature type="non-terminal residue" evidence="2">
    <location>
        <position position="167"/>
    </location>
</feature>
<proteinExistence type="predicted"/>
<dbReference type="InterPro" id="IPR001242">
    <property type="entry name" value="Condensation_dom"/>
</dbReference>
<evidence type="ECO:0000259" key="1">
    <source>
        <dbReference type="Pfam" id="PF00668"/>
    </source>
</evidence>
<organism evidence="2 3">
    <name type="scientific">Streptomyces scabichelini</name>
    <dbReference type="NCBI Taxonomy" id="2711217"/>
    <lineage>
        <taxon>Bacteria</taxon>
        <taxon>Bacillati</taxon>
        <taxon>Actinomycetota</taxon>
        <taxon>Actinomycetes</taxon>
        <taxon>Kitasatosporales</taxon>
        <taxon>Streptomycetaceae</taxon>
        <taxon>Streptomyces</taxon>
    </lineage>
</organism>
<accession>A0A6G4VP77</accession>
<dbReference type="GO" id="GO:0044550">
    <property type="term" value="P:secondary metabolite biosynthetic process"/>
    <property type="evidence" value="ECO:0007669"/>
    <property type="project" value="TreeGrafter"/>
</dbReference>
<name>A0A6G4VP77_9ACTN</name>
<evidence type="ECO:0000313" key="2">
    <source>
        <dbReference type="EMBL" id="NGO15583.1"/>
    </source>
</evidence>
<dbReference type="PANTHER" id="PTHR45527">
    <property type="entry name" value="NONRIBOSOMAL PEPTIDE SYNTHETASE"/>
    <property type="match status" value="1"/>
</dbReference>
<dbReference type="Proteomes" id="UP000472335">
    <property type="component" value="Unassembled WGS sequence"/>
</dbReference>
<dbReference type="RefSeq" id="WP_338146162.1">
    <property type="nucleotide sequence ID" value="NZ_JAAKZY010000439.1"/>
</dbReference>
<dbReference type="EMBL" id="JAAKZY010000439">
    <property type="protein sequence ID" value="NGO15583.1"/>
    <property type="molecule type" value="Genomic_DNA"/>
</dbReference>
<sequence>MTRSRIEDILPLQPLQEGFLFHSLVADGSVDVYTSQVRFDLAGEVDGAALRRAGERLLARHANLRAGFRHEGVSRPVQVVYRRVRLPWAEVDLSDAVDVEGRAAELAAEDRLRPFDLGRPPLLRLSLLRLGERRYRLLLTGHHILWDGWSVPVLVEELFRLYAAGGE</sequence>